<dbReference type="InterPro" id="IPR003786">
    <property type="entry name" value="FdhD"/>
</dbReference>
<protein>
    <recommendedName>
        <fullName evidence="3">Sulfur carrier protein FdhD</fullName>
    </recommendedName>
</protein>
<dbReference type="PIRSF" id="PIRSF015626">
    <property type="entry name" value="FdhD"/>
    <property type="match status" value="1"/>
</dbReference>
<evidence type="ECO:0000256" key="1">
    <source>
        <dbReference type="ARBA" id="ARBA00022490"/>
    </source>
</evidence>
<comment type="subcellular location">
    <subcellularLocation>
        <location evidence="3">Cytoplasm</location>
    </subcellularLocation>
</comment>
<dbReference type="EMBL" id="BSPX01000031">
    <property type="protein sequence ID" value="GLT22764.1"/>
    <property type="molecule type" value="Genomic_DNA"/>
</dbReference>
<evidence type="ECO:0000313" key="4">
    <source>
        <dbReference type="EMBL" id="GLT22764.1"/>
    </source>
</evidence>
<comment type="function">
    <text evidence="3">Required for formate dehydrogenase (FDH) activity. Acts as a sulfur carrier protein that transfers sulfur from IscS to the molybdenum cofactor prior to its insertion into FDH.</text>
</comment>
<organism evidence="4 5">
    <name type="scientific">Zoogloea oryzae</name>
    <dbReference type="NCBI Taxonomy" id="310767"/>
    <lineage>
        <taxon>Bacteria</taxon>
        <taxon>Pseudomonadati</taxon>
        <taxon>Pseudomonadota</taxon>
        <taxon>Betaproteobacteria</taxon>
        <taxon>Rhodocyclales</taxon>
        <taxon>Zoogloeaceae</taxon>
        <taxon>Zoogloea</taxon>
    </lineage>
</organism>
<dbReference type="PANTHER" id="PTHR30592:SF1">
    <property type="entry name" value="SULFUR CARRIER PROTEIN FDHD"/>
    <property type="match status" value="1"/>
</dbReference>
<dbReference type="HAMAP" id="MF_00187">
    <property type="entry name" value="FdhD"/>
    <property type="match status" value="1"/>
</dbReference>
<keyword evidence="2 3" id="KW-0501">Molybdenum cofactor biosynthesis</keyword>
<comment type="similarity">
    <text evidence="3">Belongs to the FdhD family.</text>
</comment>
<dbReference type="PANTHER" id="PTHR30592">
    <property type="entry name" value="FORMATE DEHYDROGENASE"/>
    <property type="match status" value="1"/>
</dbReference>
<dbReference type="RefSeq" id="WP_284188048.1">
    <property type="nucleotide sequence ID" value="NZ_BSPX01000031.1"/>
</dbReference>
<dbReference type="InterPro" id="IPR016193">
    <property type="entry name" value="Cytidine_deaminase-like"/>
</dbReference>
<evidence type="ECO:0000313" key="5">
    <source>
        <dbReference type="Proteomes" id="UP001157167"/>
    </source>
</evidence>
<feature type="active site" description="Cysteine persulfide intermediate" evidence="3">
    <location>
        <position position="104"/>
    </location>
</feature>
<dbReference type="SUPFAM" id="SSF53927">
    <property type="entry name" value="Cytidine deaminase-like"/>
    <property type="match status" value="1"/>
</dbReference>
<accession>A0ABQ6FBW5</accession>
<gene>
    <name evidence="3 4" type="primary">fdhD</name>
    <name evidence="4" type="ORF">GCM10007933_22250</name>
</gene>
<comment type="caution">
    <text evidence="4">The sequence shown here is derived from an EMBL/GenBank/DDBJ whole genome shotgun (WGS) entry which is preliminary data.</text>
</comment>
<keyword evidence="5" id="KW-1185">Reference proteome</keyword>
<proteinExistence type="inferred from homology"/>
<dbReference type="Pfam" id="PF02634">
    <property type="entry name" value="FdhD-NarQ"/>
    <property type="match status" value="1"/>
</dbReference>
<dbReference type="Gene3D" id="3.40.140.10">
    <property type="entry name" value="Cytidine Deaminase, domain 2"/>
    <property type="match status" value="1"/>
</dbReference>
<evidence type="ECO:0000256" key="3">
    <source>
        <dbReference type="HAMAP-Rule" id="MF_00187"/>
    </source>
</evidence>
<dbReference type="Proteomes" id="UP001157167">
    <property type="component" value="Unassembled WGS sequence"/>
</dbReference>
<dbReference type="Gene3D" id="3.10.20.10">
    <property type="match status" value="1"/>
</dbReference>
<reference evidence="5" key="1">
    <citation type="journal article" date="2019" name="Int. J. Syst. Evol. Microbiol.">
        <title>The Global Catalogue of Microorganisms (GCM) 10K type strain sequencing project: providing services to taxonomists for standard genome sequencing and annotation.</title>
        <authorList>
            <consortium name="The Broad Institute Genomics Platform"/>
            <consortium name="The Broad Institute Genome Sequencing Center for Infectious Disease"/>
            <person name="Wu L."/>
            <person name="Ma J."/>
        </authorList>
    </citation>
    <scope>NUCLEOTIDE SEQUENCE [LARGE SCALE GENOMIC DNA]</scope>
    <source>
        <strain evidence="5">NBRC 102407</strain>
    </source>
</reference>
<sequence>MRVPALRFGPEGVERVEDSVVEEVPVALVYNGISHAVMLATPTDLEDFALGFSLSEGLIASPAELLEVEISATPAGIELQLRVTAERFQGFKATRRQLAGRTGCGLCGRESLEQAILPVPKVAETLAVPAEALTRAIAALPEVQGLHRQSGGVHAAGWAGIDGEIHLVREDVGRHNALDKLIGALRRQRIDPAAGFVLITSRASHELVHKAASAGIQLLAAVSAPTGMAVRNAEAAGLTLVGWLRGSGFSVYSRVDRITDPAA</sequence>
<comment type="caution">
    <text evidence="3">Lacks conserved residue(s) required for the propagation of feature annotation.</text>
</comment>
<dbReference type="NCBIfam" id="TIGR00129">
    <property type="entry name" value="fdhD_narQ"/>
    <property type="match status" value="1"/>
</dbReference>
<keyword evidence="1 3" id="KW-0963">Cytoplasm</keyword>
<name>A0ABQ6FBW5_9RHOO</name>
<evidence type="ECO:0000256" key="2">
    <source>
        <dbReference type="ARBA" id="ARBA00023150"/>
    </source>
</evidence>